<evidence type="ECO:0000256" key="3">
    <source>
        <dbReference type="ARBA" id="ARBA00022553"/>
    </source>
</evidence>
<dbReference type="CDD" id="cd05799">
    <property type="entry name" value="PGM2"/>
    <property type="match status" value="1"/>
</dbReference>
<keyword evidence="13" id="KW-1185">Reference proteome</keyword>
<dbReference type="PANTHER" id="PTHR45745:SF1">
    <property type="entry name" value="PHOSPHOGLUCOMUTASE 2B-RELATED"/>
    <property type="match status" value="1"/>
</dbReference>
<dbReference type="InterPro" id="IPR005845">
    <property type="entry name" value="A-D-PHexomutase_a/b/a-II"/>
</dbReference>
<evidence type="ECO:0000256" key="6">
    <source>
        <dbReference type="ARBA" id="ARBA00023235"/>
    </source>
</evidence>
<evidence type="ECO:0000256" key="1">
    <source>
        <dbReference type="ARBA" id="ARBA00001946"/>
    </source>
</evidence>
<dbReference type="Pfam" id="PF02878">
    <property type="entry name" value="PGM_PMM_I"/>
    <property type="match status" value="1"/>
</dbReference>
<feature type="domain" description="Alpha-D-phosphohexomutase alpha/beta/alpha" evidence="9">
    <location>
        <begin position="44"/>
        <end position="186"/>
    </location>
</feature>
<evidence type="ECO:0000259" key="11">
    <source>
        <dbReference type="Pfam" id="PF02880"/>
    </source>
</evidence>
<keyword evidence="5 7" id="KW-0460">Magnesium</keyword>
<keyword evidence="6" id="KW-0413">Isomerase</keyword>
<comment type="similarity">
    <text evidence="2 7">Belongs to the phosphohexose mutase family.</text>
</comment>
<evidence type="ECO:0000256" key="4">
    <source>
        <dbReference type="ARBA" id="ARBA00022723"/>
    </source>
</evidence>
<dbReference type="GO" id="GO:0005975">
    <property type="term" value="P:carbohydrate metabolic process"/>
    <property type="evidence" value="ECO:0007669"/>
    <property type="project" value="InterPro"/>
</dbReference>
<dbReference type="EMBL" id="CP023668">
    <property type="protein sequence ID" value="ATG97223.1"/>
    <property type="molecule type" value="Genomic_DNA"/>
</dbReference>
<dbReference type="KEGG" id="mlac:CP520_00390"/>
<dbReference type="Pfam" id="PF02880">
    <property type="entry name" value="PGM_PMM_III"/>
    <property type="match status" value="1"/>
</dbReference>
<dbReference type="AlphaFoldDB" id="A0A291IR18"/>
<feature type="domain" description="Alpha-D-phosphohexomutase alpha/beta/alpha" evidence="10">
    <location>
        <begin position="214"/>
        <end position="312"/>
    </location>
</feature>
<reference evidence="12 13" key="1">
    <citation type="submission" date="2017-09" db="EMBL/GenBank/DDBJ databases">
        <title>SPAdes assembly of the Mesoplasma lactucae genome.</title>
        <authorList>
            <person name="Knight T.F."/>
            <person name="Rubinstein R."/>
            <person name="Citino T."/>
        </authorList>
    </citation>
    <scope>NUCLEOTIDE SEQUENCE [LARGE SCALE GENOMIC DNA]</scope>
    <source>
        <strain evidence="12 13">831-C4</strain>
    </source>
</reference>
<dbReference type="InterPro" id="IPR005846">
    <property type="entry name" value="A-D-PHexomutase_a/b/a-III"/>
</dbReference>
<dbReference type="Pfam" id="PF00408">
    <property type="entry name" value="PGM_PMM_IV"/>
    <property type="match status" value="1"/>
</dbReference>
<dbReference type="GO" id="GO:0008973">
    <property type="term" value="F:phosphopentomutase activity"/>
    <property type="evidence" value="ECO:0007669"/>
    <property type="project" value="TreeGrafter"/>
</dbReference>
<dbReference type="InterPro" id="IPR005844">
    <property type="entry name" value="A-D-PHexomutase_a/b/a-I"/>
</dbReference>
<dbReference type="GO" id="GO:0006166">
    <property type="term" value="P:purine ribonucleoside salvage"/>
    <property type="evidence" value="ECO:0007669"/>
    <property type="project" value="TreeGrafter"/>
</dbReference>
<dbReference type="Gene3D" id="3.30.310.50">
    <property type="entry name" value="Alpha-D-phosphohexomutase, C-terminal domain"/>
    <property type="match status" value="1"/>
</dbReference>
<dbReference type="Gene3D" id="3.40.120.10">
    <property type="entry name" value="Alpha-D-Glucose-1,6-Bisphosphate, subunit A, domain 3"/>
    <property type="match status" value="3"/>
</dbReference>
<name>A0A291IR18_9MOLU</name>
<evidence type="ECO:0000313" key="13">
    <source>
        <dbReference type="Proteomes" id="UP000232227"/>
    </source>
</evidence>
<comment type="cofactor">
    <cofactor evidence="1">
        <name>Mg(2+)</name>
        <dbReference type="ChEBI" id="CHEBI:18420"/>
    </cofactor>
</comment>
<dbReference type="Pfam" id="PF02879">
    <property type="entry name" value="PGM_PMM_II"/>
    <property type="match status" value="1"/>
</dbReference>
<gene>
    <name evidence="12" type="ORF">CP520_00390</name>
</gene>
<feature type="domain" description="Alpha-D-phosphohexomutase alpha/beta/alpha" evidence="11">
    <location>
        <begin position="322"/>
        <end position="448"/>
    </location>
</feature>
<dbReference type="InterPro" id="IPR005841">
    <property type="entry name" value="Alpha-D-phosphohexomutase_SF"/>
</dbReference>
<dbReference type="RefSeq" id="WP_096862511.1">
    <property type="nucleotide sequence ID" value="NZ_CP023668.1"/>
</dbReference>
<dbReference type="InterPro" id="IPR005843">
    <property type="entry name" value="A-D-PHexomutase_C"/>
</dbReference>
<sequence>MSFDKNNKDYQQWSKQEDLDKELKTLLSKYSSGELESAFGIELEFGTAGIRGMLGAGPGRFNIYTIKKVTRSYAKLLKKKYPNQSDWKRGVVIGHDNRHNSAKFAKTVAEILSSEGIKAYLYADNKMQPTPVVSFSTRAMNCIGGVVITASHNPAEYNGYKIYDETGCQLMPEDTDFIAKEMDEIKDILSWTYEVNDKLMEEVPHHIIHEYEKMINNLQFHKHEISKHGLRIIFSAVNGTGTEYTPKILRHQGYDVIEVEEHANEDETFKNVGNPNPEFPPAWQIPLAYAKKHNADLILINDPDADRLGVATLHDGQMVILNGNEVGALLINWKLHQLDLKKKIPTNPTMYSSFVTSDLGDRIAHEQFNVEVVKTLTGFKWMGNEINKEAKLGRNFVFAYEESIGYVIDDSTRDKDGIQAAIMTAEMAWNAKNHDQSLVDVLNDIYDVYGYYFTFTLNLNFSPEEKDSKIKPIMEDLRKNGIGELAGERCVKSEDYIHGLYNMPGQDLLKFYFEDKSWVAIRPSGTEPKLKIYFNIVSTSNTRAVEKGHKFEKELRKMLNI</sequence>
<evidence type="ECO:0000256" key="5">
    <source>
        <dbReference type="ARBA" id="ARBA00022842"/>
    </source>
</evidence>
<dbReference type="SUPFAM" id="SSF55957">
    <property type="entry name" value="Phosphoglucomutase, C-terminal domain"/>
    <property type="match status" value="1"/>
</dbReference>
<dbReference type="InterPro" id="IPR016066">
    <property type="entry name" value="A-D-PHexomutase_CS"/>
</dbReference>
<evidence type="ECO:0000259" key="10">
    <source>
        <dbReference type="Pfam" id="PF02879"/>
    </source>
</evidence>
<keyword evidence="3" id="KW-0597">Phosphoprotein</keyword>
<evidence type="ECO:0000259" key="8">
    <source>
        <dbReference type="Pfam" id="PF00408"/>
    </source>
</evidence>
<organism evidence="12 13">
    <name type="scientific">Mesoplasma lactucae ATCC 49193</name>
    <dbReference type="NCBI Taxonomy" id="81460"/>
    <lineage>
        <taxon>Bacteria</taxon>
        <taxon>Bacillati</taxon>
        <taxon>Mycoplasmatota</taxon>
        <taxon>Mollicutes</taxon>
        <taxon>Entomoplasmatales</taxon>
        <taxon>Entomoplasmataceae</taxon>
        <taxon>Mesoplasma</taxon>
    </lineage>
</organism>
<evidence type="ECO:0000256" key="2">
    <source>
        <dbReference type="ARBA" id="ARBA00010231"/>
    </source>
</evidence>
<dbReference type="InterPro" id="IPR036900">
    <property type="entry name" value="A-D-PHexomutase_C_sf"/>
</dbReference>
<dbReference type="GO" id="GO:0000287">
    <property type="term" value="F:magnesium ion binding"/>
    <property type="evidence" value="ECO:0007669"/>
    <property type="project" value="InterPro"/>
</dbReference>
<dbReference type="SUPFAM" id="SSF53738">
    <property type="entry name" value="Phosphoglucomutase, first 3 domains"/>
    <property type="match status" value="3"/>
</dbReference>
<keyword evidence="4 7" id="KW-0479">Metal-binding</keyword>
<dbReference type="PANTHER" id="PTHR45745">
    <property type="entry name" value="PHOSPHOMANNOMUTASE 45A"/>
    <property type="match status" value="1"/>
</dbReference>
<evidence type="ECO:0000313" key="12">
    <source>
        <dbReference type="EMBL" id="ATG97223.1"/>
    </source>
</evidence>
<evidence type="ECO:0000256" key="7">
    <source>
        <dbReference type="RuleBase" id="RU004326"/>
    </source>
</evidence>
<proteinExistence type="inferred from homology"/>
<protein>
    <submittedName>
        <fullName evidence="12">Phosphomannomutase</fullName>
    </submittedName>
</protein>
<dbReference type="InterPro" id="IPR016055">
    <property type="entry name" value="A-D-PHexomutase_a/b/a-I/II/III"/>
</dbReference>
<evidence type="ECO:0000259" key="9">
    <source>
        <dbReference type="Pfam" id="PF02878"/>
    </source>
</evidence>
<feature type="domain" description="Alpha-D-phosphohexomutase C-terminal" evidence="8">
    <location>
        <begin position="500"/>
        <end position="539"/>
    </location>
</feature>
<dbReference type="PROSITE" id="PS00710">
    <property type="entry name" value="PGM_PMM"/>
    <property type="match status" value="1"/>
</dbReference>
<dbReference type="Proteomes" id="UP000232227">
    <property type="component" value="Chromosome"/>
</dbReference>
<dbReference type="OrthoDB" id="9806956at2"/>
<dbReference type="PRINTS" id="PR00509">
    <property type="entry name" value="PGMPMM"/>
</dbReference>
<accession>A0A291IR18</accession>